<name>C6SBF5_NEIME</name>
<evidence type="ECO:0000313" key="1">
    <source>
        <dbReference type="EMBL" id="CBA04894.1"/>
    </source>
</evidence>
<protein>
    <submittedName>
        <fullName evidence="1">Uncharacterized protein</fullName>
    </submittedName>
</protein>
<dbReference type="AlphaFoldDB" id="C6SBF5"/>
<gene>
    <name evidence="1" type="ORF">NME_0617</name>
</gene>
<accession>C6SBF5</accession>
<sequence>MPCRLKAVSDGICILTRLESIIEQAQNINIVD</sequence>
<dbReference type="EMBL" id="AM889137">
    <property type="protein sequence ID" value="CBA04894.1"/>
    <property type="molecule type" value="Genomic_DNA"/>
</dbReference>
<organism evidence="1">
    <name type="scientific">Neisseria meningitidis alpha153</name>
    <dbReference type="NCBI Taxonomy" id="663926"/>
    <lineage>
        <taxon>Bacteria</taxon>
        <taxon>Pseudomonadati</taxon>
        <taxon>Pseudomonadota</taxon>
        <taxon>Betaproteobacteria</taxon>
        <taxon>Neisseriales</taxon>
        <taxon>Neisseriaceae</taxon>
        <taxon>Neisseria</taxon>
    </lineage>
</organism>
<reference evidence="1" key="1">
    <citation type="journal article" date="2008" name="Proc. Natl. Acad. Sci. U.S.A.">
        <title>Whole-genome comparison of disease and carriage strains provides insights into virulence evolution in Neisseria meningitidis.</title>
        <authorList>
            <person name="Schoen C."/>
            <person name="Blom J."/>
            <person name="Claus H."/>
            <person name="Schramm-Glueck A."/>
            <person name="Brandt P."/>
            <person name="Mueller T."/>
            <person name="Goesmann A."/>
            <person name="Joseph B."/>
            <person name="Konietzny S."/>
            <person name="Kurzai O."/>
            <person name="Schmitt C."/>
            <person name="Friedrich T."/>
            <person name="Linke B."/>
            <person name="Vogel U."/>
            <person name="Frosch M."/>
        </authorList>
    </citation>
    <scope>NUCLEOTIDE SEQUENCE</scope>
    <source>
        <strain evidence="1">Alpha153</strain>
    </source>
</reference>
<proteinExistence type="predicted"/>